<feature type="chain" id="PRO_5016259616" evidence="1">
    <location>
        <begin position="24"/>
        <end position="97"/>
    </location>
</feature>
<comment type="caution">
    <text evidence="2">The sequence shown here is derived from an EMBL/GenBank/DDBJ whole genome shotgun (WGS) entry which is preliminary data.</text>
</comment>
<keyword evidence="1" id="KW-0732">Signal</keyword>
<reference evidence="2 3" key="1">
    <citation type="submission" date="2018-06" db="EMBL/GenBank/DDBJ databases">
        <title>Spirosoma sp. HMF3257 Genome sequencing and assembly.</title>
        <authorList>
            <person name="Kang H."/>
            <person name="Cha I."/>
            <person name="Kim H."/>
            <person name="Kang J."/>
            <person name="Joh K."/>
        </authorList>
    </citation>
    <scope>NUCLEOTIDE SEQUENCE [LARGE SCALE GENOMIC DNA]</scope>
    <source>
        <strain evidence="2 3">HMF3257</strain>
    </source>
</reference>
<sequence length="97" mass="11074">MMLRLFLLWGSLLLMTVPSFSQSSQLPYRQVSDSIITRFNRDDLKGIYQLADTSFSRTISENKLVSYLKSNRNSGNIIRVVSQQEARGGFPITLSLR</sequence>
<accession>A0A327NK06</accession>
<evidence type="ECO:0000313" key="2">
    <source>
        <dbReference type="EMBL" id="RAI75123.1"/>
    </source>
</evidence>
<protein>
    <submittedName>
        <fullName evidence="2">Uncharacterized protein</fullName>
    </submittedName>
</protein>
<evidence type="ECO:0000313" key="3">
    <source>
        <dbReference type="Proteomes" id="UP000249016"/>
    </source>
</evidence>
<organism evidence="2 3">
    <name type="scientific">Spirosoma telluris</name>
    <dbReference type="NCBI Taxonomy" id="2183553"/>
    <lineage>
        <taxon>Bacteria</taxon>
        <taxon>Pseudomonadati</taxon>
        <taxon>Bacteroidota</taxon>
        <taxon>Cytophagia</taxon>
        <taxon>Cytophagales</taxon>
        <taxon>Cytophagaceae</taxon>
        <taxon>Spirosoma</taxon>
    </lineage>
</organism>
<proteinExistence type="predicted"/>
<gene>
    <name evidence="2" type="ORF">HMF3257_14630</name>
</gene>
<evidence type="ECO:0000256" key="1">
    <source>
        <dbReference type="SAM" id="SignalP"/>
    </source>
</evidence>
<feature type="signal peptide" evidence="1">
    <location>
        <begin position="1"/>
        <end position="23"/>
    </location>
</feature>
<dbReference type="Proteomes" id="UP000249016">
    <property type="component" value="Unassembled WGS sequence"/>
</dbReference>
<dbReference type="AlphaFoldDB" id="A0A327NK06"/>
<keyword evidence="3" id="KW-1185">Reference proteome</keyword>
<dbReference type="EMBL" id="QLII01000001">
    <property type="protein sequence ID" value="RAI75123.1"/>
    <property type="molecule type" value="Genomic_DNA"/>
</dbReference>
<name>A0A327NK06_9BACT</name>